<comment type="caution">
    <text evidence="3">The sequence shown here is derived from an EMBL/GenBank/DDBJ whole genome shotgun (WGS) entry which is preliminary data.</text>
</comment>
<dbReference type="PANTHER" id="PTHR43384:SF11">
    <property type="entry name" value="SEPTUM SITE DETERMINING PROTEIN"/>
    <property type="match status" value="1"/>
</dbReference>
<dbReference type="GO" id="GO:0051782">
    <property type="term" value="P:negative regulation of cell division"/>
    <property type="evidence" value="ECO:0007669"/>
    <property type="project" value="TreeGrafter"/>
</dbReference>
<keyword evidence="2" id="KW-0732">Signal</keyword>
<dbReference type="Gene3D" id="3.40.50.300">
    <property type="entry name" value="P-loop containing nucleotide triphosphate hydrolases"/>
    <property type="match status" value="1"/>
</dbReference>
<reference evidence="3 4" key="1">
    <citation type="submission" date="2012-02" db="EMBL/GenBank/DDBJ databases">
        <title>Whole genome shotgun sequence of Mobilicoccus pelagius NBRC 104925.</title>
        <authorList>
            <person name="Yoshida Y."/>
            <person name="Hosoyama A."/>
            <person name="Tsuchikane K."/>
            <person name="Katsumata H."/>
            <person name="Yamazaki S."/>
            <person name="Fujita N."/>
        </authorList>
    </citation>
    <scope>NUCLEOTIDE SEQUENCE [LARGE SCALE GENOMIC DNA]</scope>
    <source>
        <strain evidence="3 4">NBRC 104925</strain>
    </source>
</reference>
<evidence type="ECO:0000313" key="3">
    <source>
        <dbReference type="EMBL" id="GAB47420.1"/>
    </source>
</evidence>
<evidence type="ECO:0008006" key="5">
    <source>
        <dbReference type="Google" id="ProtNLM"/>
    </source>
</evidence>
<dbReference type="eggNOG" id="COG0455">
    <property type="taxonomic scope" value="Bacteria"/>
</dbReference>
<proteinExistence type="predicted"/>
<protein>
    <recommendedName>
        <fullName evidence="5">CobQ/CobB/MinD/ParA nucleotide binding domain-containing protein</fullName>
    </recommendedName>
</protein>
<dbReference type="GO" id="GO:0009898">
    <property type="term" value="C:cytoplasmic side of plasma membrane"/>
    <property type="evidence" value="ECO:0007669"/>
    <property type="project" value="TreeGrafter"/>
</dbReference>
<accession>H5UNW2</accession>
<dbReference type="GO" id="GO:0005524">
    <property type="term" value="F:ATP binding"/>
    <property type="evidence" value="ECO:0007669"/>
    <property type="project" value="TreeGrafter"/>
</dbReference>
<gene>
    <name evidence="3" type="ORF">MOPEL_011_00020</name>
</gene>
<organism evidence="3 4">
    <name type="scientific">Mobilicoccus pelagius NBRC 104925</name>
    <dbReference type="NCBI Taxonomy" id="1089455"/>
    <lineage>
        <taxon>Bacteria</taxon>
        <taxon>Bacillati</taxon>
        <taxon>Actinomycetota</taxon>
        <taxon>Actinomycetes</taxon>
        <taxon>Micrococcales</taxon>
        <taxon>Dermatophilaceae</taxon>
        <taxon>Mobilicoccus</taxon>
    </lineage>
</organism>
<feature type="chain" id="PRO_5003599086" description="CobQ/CobB/MinD/ParA nucleotide binding domain-containing protein" evidence="2">
    <location>
        <begin position="21"/>
        <end position="252"/>
    </location>
</feature>
<dbReference type="GO" id="GO:0016887">
    <property type="term" value="F:ATP hydrolysis activity"/>
    <property type="evidence" value="ECO:0007669"/>
    <property type="project" value="TreeGrafter"/>
</dbReference>
<feature type="signal peptide" evidence="2">
    <location>
        <begin position="1"/>
        <end position="20"/>
    </location>
</feature>
<dbReference type="GO" id="GO:0005829">
    <property type="term" value="C:cytosol"/>
    <property type="evidence" value="ECO:0007669"/>
    <property type="project" value="TreeGrafter"/>
</dbReference>
<dbReference type="InterPro" id="IPR050625">
    <property type="entry name" value="ParA/MinD_ATPase"/>
</dbReference>
<dbReference type="PANTHER" id="PTHR43384">
    <property type="entry name" value="SEPTUM SITE-DETERMINING PROTEIN MIND HOMOLOG, CHLOROPLASTIC-RELATED"/>
    <property type="match status" value="1"/>
</dbReference>
<evidence type="ECO:0000256" key="2">
    <source>
        <dbReference type="SAM" id="SignalP"/>
    </source>
</evidence>
<dbReference type="STRING" id="1089455.MOPEL_011_00020"/>
<dbReference type="EMBL" id="BAFE01000011">
    <property type="protein sequence ID" value="GAB47420.1"/>
    <property type="molecule type" value="Genomic_DNA"/>
</dbReference>
<dbReference type="RefSeq" id="WP_009481318.1">
    <property type="nucleotide sequence ID" value="NZ_BAFE01000011.1"/>
</dbReference>
<feature type="region of interest" description="Disordered" evidence="1">
    <location>
        <begin position="229"/>
        <end position="252"/>
    </location>
</feature>
<sequence length="252" mass="25762">MSRVISVVGTAGGVGSSVLAAALAMRASHLGAAVVAVDGRPYGGGLDVVLGADELPGIRWRDLADAVGPLDGVELFGRLPLVERCGVLSFDREMPLVPGGEVLAAVVAALRDVSDVVVVDAPRAGECWEGELASLSDEVVALTGTSVTALASAAASVAHLDAVHDVLWLACRTDRGAAADLDQRVPDLLDVPLLGAVPTDPKVAMCLSEGRPPPDKGPLVRAVDAMLGRLRPVQSPPPPAPRSGARRYGRAS</sequence>
<evidence type="ECO:0000256" key="1">
    <source>
        <dbReference type="SAM" id="MobiDB-lite"/>
    </source>
</evidence>
<evidence type="ECO:0000313" key="4">
    <source>
        <dbReference type="Proteomes" id="UP000004367"/>
    </source>
</evidence>
<dbReference type="OrthoDB" id="3252838at2"/>
<dbReference type="InterPro" id="IPR027417">
    <property type="entry name" value="P-loop_NTPase"/>
</dbReference>
<dbReference type="SUPFAM" id="SSF52540">
    <property type="entry name" value="P-loop containing nucleoside triphosphate hydrolases"/>
    <property type="match status" value="1"/>
</dbReference>
<name>H5UNW2_9MICO</name>
<dbReference type="Proteomes" id="UP000004367">
    <property type="component" value="Unassembled WGS sequence"/>
</dbReference>
<dbReference type="AlphaFoldDB" id="H5UNW2"/>
<keyword evidence="4" id="KW-1185">Reference proteome</keyword>